<dbReference type="Gene3D" id="3.40.50.10810">
    <property type="entry name" value="Tandem AAA-ATPase domain"/>
    <property type="match status" value="1"/>
</dbReference>
<evidence type="ECO:0000256" key="1">
    <source>
        <dbReference type="ARBA" id="ARBA00022801"/>
    </source>
</evidence>
<dbReference type="Pfam" id="PF00176">
    <property type="entry name" value="SNF2-rel_dom"/>
    <property type="match status" value="1"/>
</dbReference>
<dbReference type="InterPro" id="IPR038718">
    <property type="entry name" value="SNF2-like_sf"/>
</dbReference>
<keyword evidence="1" id="KW-0378">Hydrolase</keyword>
<dbReference type="InterPro" id="IPR014001">
    <property type="entry name" value="Helicase_ATP-bd"/>
</dbReference>
<gene>
    <name evidence="4" type="ORF">GCM10009765_56190</name>
</gene>
<name>A0ABN2I6L8_9ACTN</name>
<dbReference type="CDD" id="cd18793">
    <property type="entry name" value="SF2_C_SNF"/>
    <property type="match status" value="1"/>
</dbReference>
<feature type="domain" description="Helicase C-terminal" evidence="3">
    <location>
        <begin position="740"/>
        <end position="894"/>
    </location>
</feature>
<evidence type="ECO:0000259" key="3">
    <source>
        <dbReference type="PROSITE" id="PS51194"/>
    </source>
</evidence>
<keyword evidence="4" id="KW-0067">ATP-binding</keyword>
<dbReference type="Pfam" id="PF00271">
    <property type="entry name" value="Helicase_C"/>
    <property type="match status" value="1"/>
</dbReference>
<dbReference type="SMART" id="SM00487">
    <property type="entry name" value="DEXDc"/>
    <property type="match status" value="1"/>
</dbReference>
<evidence type="ECO:0000313" key="5">
    <source>
        <dbReference type="Proteomes" id="UP001500618"/>
    </source>
</evidence>
<proteinExistence type="predicted"/>
<keyword evidence="4" id="KW-0347">Helicase</keyword>
<dbReference type="GO" id="GO:0004386">
    <property type="term" value="F:helicase activity"/>
    <property type="evidence" value="ECO:0007669"/>
    <property type="project" value="UniProtKB-KW"/>
</dbReference>
<organism evidence="4 5">
    <name type="scientific">Fodinicola feengrottensis</name>
    <dbReference type="NCBI Taxonomy" id="435914"/>
    <lineage>
        <taxon>Bacteria</taxon>
        <taxon>Bacillati</taxon>
        <taxon>Actinomycetota</taxon>
        <taxon>Actinomycetes</taxon>
        <taxon>Mycobacteriales</taxon>
        <taxon>Fodinicola</taxon>
    </lineage>
</organism>
<evidence type="ECO:0000313" key="4">
    <source>
        <dbReference type="EMBL" id="GAA1699519.1"/>
    </source>
</evidence>
<dbReference type="Proteomes" id="UP001500618">
    <property type="component" value="Unassembled WGS sequence"/>
</dbReference>
<accession>A0ABN2I6L8</accession>
<dbReference type="PANTHER" id="PTHR10799">
    <property type="entry name" value="SNF2/RAD54 HELICASE FAMILY"/>
    <property type="match status" value="1"/>
</dbReference>
<dbReference type="PROSITE" id="PS51194">
    <property type="entry name" value="HELICASE_CTER"/>
    <property type="match status" value="1"/>
</dbReference>
<sequence>MFLPAEPGGVPRAGQVAFWGEAAKGHQEVELVLPHGAGVRRRRVPARMMPVQEALPALLRDSDEASRSVQAWSAAALAGVGLLARGRLLPARTSEGYGSWRAGPLDPADVQWLAQLAKAMPVTAHAVPIPGSRPLRVYAPDELVRLFWDALADAFVRTAGAATAMGAPAFTAHEPVEVSGPTDWLDAVEQSEKAGVRVVLRLELPTAFDDPCQAVVQLRSVADPSLGLDAAQLWHAPPAVLARFGENADTDLLLALRAGARAWPPLAAVLAQASPTAIDLDDDAVDDLFDRGAEQLASAGIDVLWPANLVADEMKMKATATPAPGRETDTAFGMATLLRFSWQPTLGGETLTEAEIAALADAKRSLIRLRGRWVKVDRALLARLRRRQDRTLTGLEALTAALTGEIDIDGEQVEFSAPPQIAALVHRLSTVDKQAIEVPADLKATLRPYQKRGLAWLAAMTDLGLGGCLADDMGLGKTIQLIALHLHRRARQPLPTLVICPTSLLGNWERELAKFAPDVPVRRYHGGLRHLDELAKDEVVLASYGVVRRDADALAHVDWGVVAADEAQHAKNPLSRTAKAIRKIPAQARLALTGTPVENRLSELWAILDWTTPGLLGSLDGFRKSIAIPVERYRDQQATERLARIVRPFLLRRKKTDPGIAPELPPKTETDQIVSLTTEQATLYKAVVEETMAEIEQAEGIARRGLVLKLLTALKQVCNHPAHYLHEKGPVAGRSGKLAALDELLEVITAAGESVLIFSQYVEMCRLLETHLAGRGIGTIFLHGQTSATQRDVMVQRFQDGLAPVFLLSLKAGGVGLNLTRASHVIHFDRWWNPAVEDQATDRAYRIGQDKPVQVHRLIAEGTVEDRIDVLLKGKRALADAVVGGGETWLSELSNDELADLVRLGEEVEVRA</sequence>
<dbReference type="InterPro" id="IPR000330">
    <property type="entry name" value="SNF2_N"/>
</dbReference>
<keyword evidence="4" id="KW-0547">Nucleotide-binding</keyword>
<feature type="domain" description="Helicase ATP-binding" evidence="2">
    <location>
        <begin position="458"/>
        <end position="614"/>
    </location>
</feature>
<reference evidence="4 5" key="1">
    <citation type="journal article" date="2019" name="Int. J. Syst. Evol. Microbiol.">
        <title>The Global Catalogue of Microorganisms (GCM) 10K type strain sequencing project: providing services to taxonomists for standard genome sequencing and annotation.</title>
        <authorList>
            <consortium name="The Broad Institute Genomics Platform"/>
            <consortium name="The Broad Institute Genome Sequencing Center for Infectious Disease"/>
            <person name="Wu L."/>
            <person name="Ma J."/>
        </authorList>
    </citation>
    <scope>NUCLEOTIDE SEQUENCE [LARGE SCALE GENOMIC DNA]</scope>
    <source>
        <strain evidence="4 5">JCM 14718</strain>
    </source>
</reference>
<dbReference type="SUPFAM" id="SSF52540">
    <property type="entry name" value="P-loop containing nucleoside triphosphate hydrolases"/>
    <property type="match status" value="2"/>
</dbReference>
<dbReference type="Gene3D" id="3.40.50.300">
    <property type="entry name" value="P-loop containing nucleotide triphosphate hydrolases"/>
    <property type="match status" value="1"/>
</dbReference>
<dbReference type="InterPro" id="IPR022138">
    <property type="entry name" value="DUF3670"/>
</dbReference>
<dbReference type="InterPro" id="IPR001650">
    <property type="entry name" value="Helicase_C-like"/>
</dbReference>
<dbReference type="InterPro" id="IPR027417">
    <property type="entry name" value="P-loop_NTPase"/>
</dbReference>
<protein>
    <submittedName>
        <fullName evidence="4">DEAD/DEAH box helicase</fullName>
    </submittedName>
</protein>
<dbReference type="EMBL" id="BAAANY010000022">
    <property type="protein sequence ID" value="GAA1699519.1"/>
    <property type="molecule type" value="Genomic_DNA"/>
</dbReference>
<comment type="caution">
    <text evidence="4">The sequence shown here is derived from an EMBL/GenBank/DDBJ whole genome shotgun (WGS) entry which is preliminary data.</text>
</comment>
<dbReference type="CDD" id="cd18012">
    <property type="entry name" value="DEXQc_arch_SWI2_SNF2"/>
    <property type="match status" value="1"/>
</dbReference>
<dbReference type="Pfam" id="PF12419">
    <property type="entry name" value="DUF3670"/>
    <property type="match status" value="1"/>
</dbReference>
<dbReference type="InterPro" id="IPR049730">
    <property type="entry name" value="SNF2/RAD54-like_C"/>
</dbReference>
<dbReference type="PROSITE" id="PS51192">
    <property type="entry name" value="HELICASE_ATP_BIND_1"/>
    <property type="match status" value="1"/>
</dbReference>
<evidence type="ECO:0000259" key="2">
    <source>
        <dbReference type="PROSITE" id="PS51192"/>
    </source>
</evidence>
<keyword evidence="5" id="KW-1185">Reference proteome</keyword>
<dbReference type="SMART" id="SM00490">
    <property type="entry name" value="HELICc"/>
    <property type="match status" value="1"/>
</dbReference>